<dbReference type="Gene3D" id="2.60.260.40">
    <property type="entry name" value="q5lls5 like domains"/>
    <property type="match status" value="1"/>
</dbReference>
<evidence type="ECO:0000313" key="2">
    <source>
        <dbReference type="EMBL" id="MBF2734584.1"/>
    </source>
</evidence>
<dbReference type="AlphaFoldDB" id="A0A930UG35"/>
<dbReference type="Pfam" id="PF10276">
    <property type="entry name" value="zf-CHCC"/>
    <property type="match status" value="1"/>
</dbReference>
<reference evidence="2" key="1">
    <citation type="submission" date="2020-10" db="EMBL/GenBank/DDBJ databases">
        <title>An improved Amphimedon queenslandica hologenome assembly reveals how three proteobacterial symbionts can extend the metabolic phenotypic of their marine sponge host.</title>
        <authorList>
            <person name="Degnan B."/>
            <person name="Degnan S."/>
            <person name="Xiang X."/>
        </authorList>
    </citation>
    <scope>NUCLEOTIDE SEQUENCE</scope>
    <source>
        <strain evidence="2">AqS2</strain>
    </source>
</reference>
<comment type="caution">
    <text evidence="2">The sequence shown here is derived from an EMBL/GenBank/DDBJ whole genome shotgun (WGS) entry which is preliminary data.</text>
</comment>
<keyword evidence="2" id="KW-0479">Metal-binding</keyword>
<keyword evidence="3" id="KW-1185">Reference proteome</keyword>
<name>A0A930UG35_9GAMM</name>
<evidence type="ECO:0000259" key="1">
    <source>
        <dbReference type="Pfam" id="PF10276"/>
    </source>
</evidence>
<dbReference type="InterPro" id="IPR019401">
    <property type="entry name" value="Znf_CHCC"/>
</dbReference>
<feature type="domain" description="Zinc finger CHCC-type" evidence="1">
    <location>
        <begin position="11"/>
        <end position="44"/>
    </location>
</feature>
<dbReference type="EMBL" id="JADHEI010000009">
    <property type="protein sequence ID" value="MBF2734584.1"/>
    <property type="molecule type" value="Genomic_DNA"/>
</dbReference>
<sequence>MAEAERLELTCPPQGAKWNLHPRVYLTAPPGATEAACPYCGAKYPIPGRREEKPAAEEAGA</sequence>
<evidence type="ECO:0000313" key="3">
    <source>
        <dbReference type="Proteomes" id="UP000604381"/>
    </source>
</evidence>
<organism evidence="2 3">
    <name type="scientific">Candidatus Amphirhobacter heronislandensis</name>
    <dbReference type="NCBI Taxonomy" id="1732024"/>
    <lineage>
        <taxon>Bacteria</taxon>
        <taxon>Pseudomonadati</taxon>
        <taxon>Pseudomonadota</taxon>
        <taxon>Gammaproteobacteria</taxon>
        <taxon>Candidatus Tethybacterales</taxon>
        <taxon>Candidatus Tethybacteraceae</taxon>
        <taxon>Candidatus Amphirhobacter</taxon>
    </lineage>
</organism>
<accession>A0A930UG35</accession>
<keyword evidence="2" id="KW-0862">Zinc</keyword>
<dbReference type="GO" id="GO:0008270">
    <property type="term" value="F:zinc ion binding"/>
    <property type="evidence" value="ECO:0007669"/>
    <property type="project" value="UniProtKB-KW"/>
</dbReference>
<keyword evidence="2" id="KW-0863">Zinc-finger</keyword>
<proteinExistence type="predicted"/>
<protein>
    <submittedName>
        <fullName evidence="2">Zinc-finger domain-containing protein</fullName>
    </submittedName>
</protein>
<dbReference type="Proteomes" id="UP000604381">
    <property type="component" value="Unassembled WGS sequence"/>
</dbReference>
<gene>
    <name evidence="2" type="ORF">ISN26_00565</name>
</gene>